<feature type="domain" description="T6SS immunity protein Tdi1 C-terminal" evidence="1">
    <location>
        <begin position="53"/>
        <end position="125"/>
    </location>
</feature>
<dbReference type="AlphaFoldDB" id="A0AAD3WXB4"/>
<name>A0AAD3WXB4_PHODD</name>
<reference evidence="2 3" key="1">
    <citation type="submission" date="2019-09" db="EMBL/GenBank/DDBJ databases">
        <title>Photobacterium damselae subsp. damselae CDC-2227-81, a human clinical isolate.</title>
        <authorList>
            <person name="Osorio C.R."/>
        </authorList>
    </citation>
    <scope>NUCLEOTIDE SEQUENCE [LARGE SCALE GENOMIC DNA]</scope>
    <source>
        <strain evidence="2 3">CDC-2227-81</strain>
    </source>
</reference>
<evidence type="ECO:0000313" key="2">
    <source>
        <dbReference type="EMBL" id="KAB1180056.1"/>
    </source>
</evidence>
<sequence length="145" mass="16288">MNIIQEIKDAWGWIGIEPTEVVGENDFGNLMIEDADGRYWRLCPEDVYCAVVANNRDELDYLSADQEFLADWYMQALVDQAKEHLGALGEGQKYCLVIPSTLGGEYAMINIKVAPLVELIRLSGSVARQIRDLPDGSQIQLRIVD</sequence>
<comment type="caution">
    <text evidence="2">The sequence shown here is derived from an EMBL/GenBank/DDBJ whole genome shotgun (WGS) entry which is preliminary data.</text>
</comment>
<accession>A0AAD3WXB4</accession>
<dbReference type="Proteomes" id="UP000480943">
    <property type="component" value="Unassembled WGS sequence"/>
</dbReference>
<evidence type="ECO:0000259" key="1">
    <source>
        <dbReference type="Pfam" id="PF08906"/>
    </source>
</evidence>
<dbReference type="InterPro" id="IPR015002">
    <property type="entry name" value="T6SS_Tdi1_C"/>
</dbReference>
<evidence type="ECO:0000313" key="3">
    <source>
        <dbReference type="Proteomes" id="UP000480943"/>
    </source>
</evidence>
<dbReference type="EMBL" id="VZUQ01000067">
    <property type="protein sequence ID" value="KAB1180056.1"/>
    <property type="molecule type" value="Genomic_DNA"/>
</dbReference>
<dbReference type="Pfam" id="PF08906">
    <property type="entry name" value="T6SS_Tdi1_C"/>
    <property type="match status" value="1"/>
</dbReference>
<gene>
    <name evidence="2" type="ORF">F6450_11820</name>
</gene>
<dbReference type="RefSeq" id="WP_151182840.1">
    <property type="nucleotide sequence ID" value="NZ_VZUQ01000067.1"/>
</dbReference>
<proteinExistence type="predicted"/>
<protein>
    <submittedName>
        <fullName evidence="2">DUF1851 domain-containing protein</fullName>
    </submittedName>
</protein>
<organism evidence="2 3">
    <name type="scientific">Photobacterium damselae subsp. damselae</name>
    <name type="common">Listonella damsela</name>
    <dbReference type="NCBI Taxonomy" id="85581"/>
    <lineage>
        <taxon>Bacteria</taxon>
        <taxon>Pseudomonadati</taxon>
        <taxon>Pseudomonadota</taxon>
        <taxon>Gammaproteobacteria</taxon>
        <taxon>Vibrionales</taxon>
        <taxon>Vibrionaceae</taxon>
        <taxon>Photobacterium</taxon>
    </lineage>
</organism>